<proteinExistence type="predicted"/>
<dbReference type="RefSeq" id="WP_189161371.1">
    <property type="nucleotide sequence ID" value="NZ_BMNT01000002.1"/>
</dbReference>
<keyword evidence="3 6" id="KW-0812">Transmembrane</keyword>
<keyword evidence="2" id="KW-1003">Cell membrane</keyword>
<dbReference type="Proteomes" id="UP000645217">
    <property type="component" value="Unassembled WGS sequence"/>
</dbReference>
<dbReference type="AlphaFoldDB" id="A0A917QS91"/>
<evidence type="ECO:0000313" key="8">
    <source>
        <dbReference type="EMBL" id="GGK65951.1"/>
    </source>
</evidence>
<organism evidence="8 9">
    <name type="scientific">Sphaerisporangium melleum</name>
    <dbReference type="NCBI Taxonomy" id="321316"/>
    <lineage>
        <taxon>Bacteria</taxon>
        <taxon>Bacillati</taxon>
        <taxon>Actinomycetota</taxon>
        <taxon>Actinomycetes</taxon>
        <taxon>Streptosporangiales</taxon>
        <taxon>Streptosporangiaceae</taxon>
        <taxon>Sphaerisporangium</taxon>
    </lineage>
</organism>
<feature type="transmembrane region" description="Helical" evidence="6">
    <location>
        <begin position="79"/>
        <end position="101"/>
    </location>
</feature>
<dbReference type="InterPro" id="IPR010432">
    <property type="entry name" value="RDD"/>
</dbReference>
<gene>
    <name evidence="8" type="ORF">GCM10007964_06240</name>
</gene>
<evidence type="ECO:0000256" key="2">
    <source>
        <dbReference type="ARBA" id="ARBA00022475"/>
    </source>
</evidence>
<feature type="domain" description="RDD" evidence="7">
    <location>
        <begin position="15"/>
        <end position="169"/>
    </location>
</feature>
<evidence type="ECO:0000256" key="4">
    <source>
        <dbReference type="ARBA" id="ARBA00022989"/>
    </source>
</evidence>
<dbReference type="Pfam" id="PF06271">
    <property type="entry name" value="RDD"/>
    <property type="match status" value="1"/>
</dbReference>
<name>A0A917QS91_9ACTN</name>
<evidence type="ECO:0000256" key="6">
    <source>
        <dbReference type="SAM" id="Phobius"/>
    </source>
</evidence>
<feature type="transmembrane region" description="Helical" evidence="6">
    <location>
        <begin position="21"/>
        <end position="40"/>
    </location>
</feature>
<dbReference type="InterPro" id="IPR051791">
    <property type="entry name" value="Pra-immunoreactive"/>
</dbReference>
<feature type="transmembrane region" description="Helical" evidence="6">
    <location>
        <begin position="186"/>
        <end position="207"/>
    </location>
</feature>
<evidence type="ECO:0000256" key="1">
    <source>
        <dbReference type="ARBA" id="ARBA00004651"/>
    </source>
</evidence>
<keyword evidence="9" id="KW-1185">Reference proteome</keyword>
<protein>
    <recommendedName>
        <fullName evidence="7">RDD domain-containing protein</fullName>
    </recommendedName>
</protein>
<sequence>MTFLDAAAQTAVAARRHRLGAFLIDSVILVVAGAAVRTALNSPVGDTSAESAGVAYGPDAEYDSILQTFWSNPYAGNPYWYLDLTLIVLWVLYFWLSHALWGQTVGKRLCRLKVVAADGGRLTAGRAGVRALIYAGATAVPYVGVMVGLVDALWIFAPRKRCLHDVLAGSIVIDISAGSRGRGPGIALFVGLGLIVLLAGAFLFLAWSR</sequence>
<evidence type="ECO:0000313" key="9">
    <source>
        <dbReference type="Proteomes" id="UP000645217"/>
    </source>
</evidence>
<comment type="subcellular location">
    <subcellularLocation>
        <location evidence="1">Cell membrane</location>
        <topology evidence="1">Multi-pass membrane protein</topology>
    </subcellularLocation>
</comment>
<dbReference type="PANTHER" id="PTHR36115">
    <property type="entry name" value="PROLINE-RICH ANTIGEN HOMOLOG-RELATED"/>
    <property type="match status" value="1"/>
</dbReference>
<dbReference type="EMBL" id="BMNT01000002">
    <property type="protein sequence ID" value="GGK65951.1"/>
    <property type="molecule type" value="Genomic_DNA"/>
</dbReference>
<evidence type="ECO:0000256" key="5">
    <source>
        <dbReference type="ARBA" id="ARBA00023136"/>
    </source>
</evidence>
<accession>A0A917QS91</accession>
<reference evidence="8" key="2">
    <citation type="submission" date="2020-09" db="EMBL/GenBank/DDBJ databases">
        <authorList>
            <person name="Sun Q."/>
            <person name="Ohkuma M."/>
        </authorList>
    </citation>
    <scope>NUCLEOTIDE SEQUENCE</scope>
    <source>
        <strain evidence="8">JCM 13064</strain>
    </source>
</reference>
<reference evidence="8" key="1">
    <citation type="journal article" date="2014" name="Int. J. Syst. Evol. Microbiol.">
        <title>Complete genome sequence of Corynebacterium casei LMG S-19264T (=DSM 44701T), isolated from a smear-ripened cheese.</title>
        <authorList>
            <consortium name="US DOE Joint Genome Institute (JGI-PGF)"/>
            <person name="Walter F."/>
            <person name="Albersmeier A."/>
            <person name="Kalinowski J."/>
            <person name="Ruckert C."/>
        </authorList>
    </citation>
    <scope>NUCLEOTIDE SEQUENCE</scope>
    <source>
        <strain evidence="8">JCM 13064</strain>
    </source>
</reference>
<comment type="caution">
    <text evidence="8">The sequence shown here is derived from an EMBL/GenBank/DDBJ whole genome shotgun (WGS) entry which is preliminary data.</text>
</comment>
<dbReference type="PANTHER" id="PTHR36115:SF4">
    <property type="entry name" value="MEMBRANE PROTEIN"/>
    <property type="match status" value="1"/>
</dbReference>
<dbReference type="GO" id="GO:0005886">
    <property type="term" value="C:plasma membrane"/>
    <property type="evidence" value="ECO:0007669"/>
    <property type="project" value="UniProtKB-SubCell"/>
</dbReference>
<feature type="transmembrane region" description="Helical" evidence="6">
    <location>
        <begin position="131"/>
        <end position="157"/>
    </location>
</feature>
<evidence type="ECO:0000256" key="3">
    <source>
        <dbReference type="ARBA" id="ARBA00022692"/>
    </source>
</evidence>
<keyword evidence="5 6" id="KW-0472">Membrane</keyword>
<keyword evidence="4 6" id="KW-1133">Transmembrane helix</keyword>
<evidence type="ECO:0000259" key="7">
    <source>
        <dbReference type="Pfam" id="PF06271"/>
    </source>
</evidence>